<dbReference type="PANTHER" id="PTHR22943:SF248">
    <property type="entry name" value="SEVEN TM RECEPTOR"/>
    <property type="match status" value="1"/>
</dbReference>
<evidence type="ECO:0000256" key="12">
    <source>
        <dbReference type="ARBA" id="ARBA00023273"/>
    </source>
</evidence>
<keyword evidence="9 19" id="KW-0472">Membrane</keyword>
<evidence type="ECO:0000256" key="9">
    <source>
        <dbReference type="ARBA" id="ARBA00023136"/>
    </source>
</evidence>
<comment type="caution">
    <text evidence="20">The sequence shown here is derived from an EMBL/GenBank/DDBJ whole genome shotgun (WGS) entry which is preliminary data.</text>
</comment>
<dbReference type="InterPro" id="IPR019428">
    <property type="entry name" value="7TM_GPCR_serpentine_rcpt_Str"/>
</dbReference>
<dbReference type="PANTHER" id="PTHR22943">
    <property type="entry name" value="7-TRANSMEMBRANE DOMAIN RECEPTOR C.ELEGANS"/>
    <property type="match status" value="1"/>
</dbReference>
<dbReference type="GO" id="GO:0060170">
    <property type="term" value="C:ciliary membrane"/>
    <property type="evidence" value="ECO:0007669"/>
    <property type="project" value="UniProtKB-SubCell"/>
</dbReference>
<keyword evidence="21" id="KW-1185">Reference proteome</keyword>
<keyword evidence="7 19" id="KW-1133">Transmembrane helix</keyword>
<sequence>MNWNSFVDFIQKIAAGTSIFMNCILTILILFKSPKQLGSYKYLMIYIVWFEILYSILDVIITPIMFSHESIVMVIVFKKYSPIPHQVLLILIAAYGACFGISMGIFGLHFIYRYFVSTGSNYMSTFKKGRIFYWMLIPIIYGLIWGSVCFFLLGPSEEINHIVANKLMLTFGWEIHDISYLGPYFYQIQPDGSYKIGWNSVVGVVIAWTILFSSLVAIIYCGIKCYLYINSMINITNSSVSKNLRNLQAQLFYALVTQTAIPVILMHIPLSIVILFSFLDKDLGTLSGITSITISLFPALDPLPTMFIIKNYRTTIFGKII</sequence>
<feature type="transmembrane region" description="Helical" evidence="19">
    <location>
        <begin position="43"/>
        <end position="66"/>
    </location>
</feature>
<evidence type="ECO:0000256" key="19">
    <source>
        <dbReference type="SAM" id="Phobius"/>
    </source>
</evidence>
<accession>A0A9P1N2S2</accession>
<keyword evidence="8" id="KW-0969">Cilium</keyword>
<reference evidence="20" key="1">
    <citation type="submission" date="2022-11" db="EMBL/GenBank/DDBJ databases">
        <authorList>
            <person name="Kikuchi T."/>
        </authorList>
    </citation>
    <scope>NUCLEOTIDE SEQUENCE</scope>
    <source>
        <strain evidence="20">PS1010</strain>
    </source>
</reference>
<feature type="transmembrane region" description="Helical" evidence="19">
    <location>
        <begin position="250"/>
        <end position="279"/>
    </location>
</feature>
<dbReference type="OrthoDB" id="2101615at2759"/>
<name>A0A9P1N2S2_9PELO</name>
<gene>
    <name evidence="20" type="ORF">CAMP_LOCUS10426</name>
</gene>
<evidence type="ECO:0000256" key="2">
    <source>
        <dbReference type="ARBA" id="ARBA00022475"/>
    </source>
</evidence>
<dbReference type="EMBL" id="CANHGI010000004">
    <property type="protein sequence ID" value="CAI5447789.1"/>
    <property type="molecule type" value="Genomic_DNA"/>
</dbReference>
<keyword evidence="5 19" id="KW-0812">Transmembrane</keyword>
<evidence type="ECO:0000256" key="1">
    <source>
        <dbReference type="ARBA" id="ARBA00004272"/>
    </source>
</evidence>
<keyword evidence="4" id="KW-0716">Sensory transduction</keyword>
<dbReference type="SUPFAM" id="SSF81321">
    <property type="entry name" value="Family A G protein-coupled receptor-like"/>
    <property type="match status" value="1"/>
</dbReference>
<keyword evidence="3" id="KW-0145">Chemotaxis</keyword>
<keyword evidence="12" id="KW-0966">Cell projection</keyword>
<comment type="function">
    <text evidence="13">An odorant receptor which affects chemotaxis to the volatile odorant diacetyl. Specifies AWA neuronal cell fate via the odr-7 pathway.</text>
</comment>
<evidence type="ECO:0000256" key="11">
    <source>
        <dbReference type="ARBA" id="ARBA00023180"/>
    </source>
</evidence>
<evidence type="ECO:0000256" key="15">
    <source>
        <dbReference type="ARBA" id="ARBA00064300"/>
    </source>
</evidence>
<feature type="transmembrane region" description="Helical" evidence="19">
    <location>
        <begin position="205"/>
        <end position="229"/>
    </location>
</feature>
<proteinExistence type="inferred from homology"/>
<dbReference type="GO" id="GO:0038022">
    <property type="term" value="F:G protein-coupled olfactory receptor activity"/>
    <property type="evidence" value="ECO:0007669"/>
    <property type="project" value="TreeGrafter"/>
</dbReference>
<dbReference type="FunFam" id="1.20.1070.10:FF:000128">
    <property type="entry name" value="Seven TM Receptor"/>
    <property type="match status" value="1"/>
</dbReference>
<evidence type="ECO:0000256" key="3">
    <source>
        <dbReference type="ARBA" id="ARBA00022500"/>
    </source>
</evidence>
<evidence type="ECO:0000256" key="8">
    <source>
        <dbReference type="ARBA" id="ARBA00023069"/>
    </source>
</evidence>
<evidence type="ECO:0000256" key="5">
    <source>
        <dbReference type="ARBA" id="ARBA00022692"/>
    </source>
</evidence>
<comment type="similarity">
    <text evidence="14">Belongs to the nematode receptor-like protein str family.</text>
</comment>
<keyword evidence="10" id="KW-0675">Receptor</keyword>
<evidence type="ECO:0000256" key="10">
    <source>
        <dbReference type="ARBA" id="ARBA00023170"/>
    </source>
</evidence>
<evidence type="ECO:0000313" key="21">
    <source>
        <dbReference type="Proteomes" id="UP001152747"/>
    </source>
</evidence>
<feature type="transmembrane region" description="Helical" evidence="19">
    <location>
        <begin position="131"/>
        <end position="153"/>
    </location>
</feature>
<evidence type="ECO:0000256" key="17">
    <source>
        <dbReference type="ARBA" id="ARBA00078653"/>
    </source>
</evidence>
<evidence type="ECO:0000256" key="7">
    <source>
        <dbReference type="ARBA" id="ARBA00022989"/>
    </source>
</evidence>
<evidence type="ECO:0000256" key="14">
    <source>
        <dbReference type="ARBA" id="ARBA00061678"/>
    </source>
</evidence>
<keyword evidence="2" id="KW-1003">Cell membrane</keyword>
<dbReference type="AlphaFoldDB" id="A0A9P1N2S2"/>
<feature type="transmembrane region" description="Helical" evidence="19">
    <location>
        <begin position="285"/>
        <end position="309"/>
    </location>
</feature>
<comment type="subunit">
    <text evidence="15">Interacts with odr-4.</text>
</comment>
<protein>
    <recommendedName>
        <fullName evidence="16">Serpentine receptor class r-10</fullName>
    </recommendedName>
    <alternativeName>
        <fullName evidence="17">Odorant response abnormal protein 10</fullName>
    </alternativeName>
    <alternativeName>
        <fullName evidence="18">Olfactory receptor 10</fullName>
    </alternativeName>
</protein>
<dbReference type="GO" id="GO:0006935">
    <property type="term" value="P:chemotaxis"/>
    <property type="evidence" value="ECO:0007669"/>
    <property type="project" value="UniProtKB-KW"/>
</dbReference>
<evidence type="ECO:0000256" key="18">
    <source>
        <dbReference type="ARBA" id="ARBA00082489"/>
    </source>
</evidence>
<dbReference type="Proteomes" id="UP001152747">
    <property type="component" value="Unassembled WGS sequence"/>
</dbReference>
<keyword evidence="6" id="KW-0552">Olfaction</keyword>
<evidence type="ECO:0000256" key="4">
    <source>
        <dbReference type="ARBA" id="ARBA00022606"/>
    </source>
</evidence>
<evidence type="ECO:0000313" key="20">
    <source>
        <dbReference type="EMBL" id="CAI5447789.1"/>
    </source>
</evidence>
<comment type="subcellular location">
    <subcellularLocation>
        <location evidence="1">Cell projection</location>
        <location evidence="1">Cilium membrane</location>
        <topology evidence="1">Multi-pass membrane protein</topology>
    </subcellularLocation>
</comment>
<evidence type="ECO:0000256" key="6">
    <source>
        <dbReference type="ARBA" id="ARBA00022725"/>
    </source>
</evidence>
<evidence type="ECO:0000256" key="13">
    <source>
        <dbReference type="ARBA" id="ARBA00054965"/>
    </source>
</evidence>
<organism evidence="20 21">
    <name type="scientific">Caenorhabditis angaria</name>
    <dbReference type="NCBI Taxonomy" id="860376"/>
    <lineage>
        <taxon>Eukaryota</taxon>
        <taxon>Metazoa</taxon>
        <taxon>Ecdysozoa</taxon>
        <taxon>Nematoda</taxon>
        <taxon>Chromadorea</taxon>
        <taxon>Rhabditida</taxon>
        <taxon>Rhabditina</taxon>
        <taxon>Rhabditomorpha</taxon>
        <taxon>Rhabditoidea</taxon>
        <taxon>Rhabditidae</taxon>
        <taxon>Peloderinae</taxon>
        <taxon>Caenorhabditis</taxon>
    </lineage>
</organism>
<feature type="transmembrane region" description="Helical" evidence="19">
    <location>
        <begin position="12"/>
        <end position="31"/>
    </location>
</feature>
<dbReference type="GO" id="GO:0042048">
    <property type="term" value="P:olfactory behavior"/>
    <property type="evidence" value="ECO:0007669"/>
    <property type="project" value="TreeGrafter"/>
</dbReference>
<dbReference type="Pfam" id="PF10326">
    <property type="entry name" value="7TM_GPCR_Str"/>
    <property type="match status" value="1"/>
</dbReference>
<keyword evidence="11" id="KW-0325">Glycoprotein</keyword>
<evidence type="ECO:0000256" key="16">
    <source>
        <dbReference type="ARBA" id="ARBA00067967"/>
    </source>
</evidence>
<feature type="transmembrane region" description="Helical" evidence="19">
    <location>
        <begin position="86"/>
        <end position="111"/>
    </location>
</feature>